<evidence type="ECO:0000256" key="7">
    <source>
        <dbReference type="ARBA" id="ARBA00022840"/>
    </source>
</evidence>
<dbReference type="FunFam" id="3.40.1160.10:FF:000018">
    <property type="entry name" value="Glutamate 5-kinase"/>
    <property type="match status" value="1"/>
</dbReference>
<dbReference type="SMART" id="SM00359">
    <property type="entry name" value="PUA"/>
    <property type="match status" value="1"/>
</dbReference>
<feature type="binding site" evidence="8">
    <location>
        <begin position="185"/>
        <end position="186"/>
    </location>
    <ligand>
        <name>ATP</name>
        <dbReference type="ChEBI" id="CHEBI:30616"/>
    </ligand>
</feature>
<dbReference type="GO" id="GO:0005524">
    <property type="term" value="F:ATP binding"/>
    <property type="evidence" value="ECO:0007669"/>
    <property type="project" value="UniProtKB-KW"/>
</dbReference>
<dbReference type="SUPFAM" id="SSF88697">
    <property type="entry name" value="PUA domain-like"/>
    <property type="match status" value="1"/>
</dbReference>
<evidence type="ECO:0000256" key="1">
    <source>
        <dbReference type="ARBA" id="ARBA00022490"/>
    </source>
</evidence>
<evidence type="ECO:0000256" key="3">
    <source>
        <dbReference type="ARBA" id="ARBA00022650"/>
    </source>
</evidence>
<keyword evidence="4 8" id="KW-0808">Transferase</keyword>
<dbReference type="Gene3D" id="3.40.1160.10">
    <property type="entry name" value="Acetylglutamate kinase-like"/>
    <property type="match status" value="1"/>
</dbReference>
<dbReference type="EMBL" id="CP006745">
    <property type="protein sequence ID" value="AHC73792.1"/>
    <property type="molecule type" value="Genomic_DNA"/>
</dbReference>
<dbReference type="eggNOG" id="COG0263">
    <property type="taxonomic scope" value="Bacteria"/>
</dbReference>
<dbReference type="InterPro" id="IPR011529">
    <property type="entry name" value="Glu_5kinase"/>
</dbReference>
<organism evidence="10 11">
    <name type="scientific">Candidatus Endolissoclinum faulkneri L5</name>
    <dbReference type="NCBI Taxonomy" id="1401328"/>
    <lineage>
        <taxon>Bacteria</taxon>
        <taxon>Pseudomonadati</taxon>
        <taxon>Pseudomonadota</taxon>
        <taxon>Alphaproteobacteria</taxon>
        <taxon>Rhodospirillales</taxon>
        <taxon>Rhodospirillaceae</taxon>
        <taxon>Candidatus Endolissoclinum</taxon>
    </lineage>
</organism>
<dbReference type="EC" id="2.7.2.11" evidence="8"/>
<dbReference type="InterPro" id="IPR015947">
    <property type="entry name" value="PUA-like_sf"/>
</dbReference>
<dbReference type="PATRIC" id="fig|1401328.3.peg.574"/>
<evidence type="ECO:0000256" key="4">
    <source>
        <dbReference type="ARBA" id="ARBA00022679"/>
    </source>
</evidence>
<evidence type="ECO:0000259" key="9">
    <source>
        <dbReference type="SMART" id="SM00359"/>
    </source>
</evidence>
<dbReference type="SUPFAM" id="SSF53633">
    <property type="entry name" value="Carbamate kinase-like"/>
    <property type="match status" value="1"/>
</dbReference>
<dbReference type="InterPro" id="IPR002478">
    <property type="entry name" value="PUA"/>
</dbReference>
<dbReference type="RefSeq" id="WP_025300671.1">
    <property type="nucleotide sequence ID" value="NZ_CP006745.1"/>
</dbReference>
<comment type="pathway">
    <text evidence="8">Amino-acid biosynthesis; L-proline biosynthesis; L-glutamate 5-semialdehyde from L-glutamate: step 1/2.</text>
</comment>
<evidence type="ECO:0000256" key="5">
    <source>
        <dbReference type="ARBA" id="ARBA00022741"/>
    </source>
</evidence>
<dbReference type="PANTHER" id="PTHR43654:SF1">
    <property type="entry name" value="ISOPENTENYL PHOSPHATE KINASE"/>
    <property type="match status" value="1"/>
</dbReference>
<dbReference type="PANTHER" id="PTHR43654">
    <property type="entry name" value="GLUTAMATE 5-KINASE"/>
    <property type="match status" value="1"/>
</dbReference>
<dbReference type="KEGG" id="efk:P856_580"/>
<keyword evidence="6 8" id="KW-0418">Kinase</keyword>
<evidence type="ECO:0000256" key="2">
    <source>
        <dbReference type="ARBA" id="ARBA00022605"/>
    </source>
</evidence>
<keyword evidence="2 8" id="KW-0028">Amino-acid biosynthesis</keyword>
<feature type="binding site" evidence="8">
    <location>
        <position position="66"/>
    </location>
    <ligand>
        <name>substrate</name>
    </ligand>
</feature>
<comment type="function">
    <text evidence="8">Catalyzes the transfer of a phosphate group to glutamate to form L-glutamate 5-phosphate.</text>
</comment>
<dbReference type="PRINTS" id="PR00474">
    <property type="entry name" value="GLU5KINASE"/>
</dbReference>
<dbReference type="PROSITE" id="PS50890">
    <property type="entry name" value="PUA"/>
    <property type="match status" value="1"/>
</dbReference>
<comment type="catalytic activity">
    <reaction evidence="8">
        <text>L-glutamate + ATP = L-glutamyl 5-phosphate + ADP</text>
        <dbReference type="Rhea" id="RHEA:14877"/>
        <dbReference type="ChEBI" id="CHEBI:29985"/>
        <dbReference type="ChEBI" id="CHEBI:30616"/>
        <dbReference type="ChEBI" id="CHEBI:58274"/>
        <dbReference type="ChEBI" id="CHEBI:456216"/>
        <dbReference type="EC" id="2.7.2.11"/>
    </reaction>
</comment>
<comment type="subcellular location">
    <subcellularLocation>
        <location evidence="8">Cytoplasm</location>
    </subcellularLocation>
</comment>
<dbReference type="Proteomes" id="UP000018700">
    <property type="component" value="Chromosome"/>
</dbReference>
<name>V9TUG7_9PROT</name>
<dbReference type="NCBIfam" id="TIGR01027">
    <property type="entry name" value="proB"/>
    <property type="match status" value="1"/>
</dbReference>
<dbReference type="FunFam" id="2.30.130.10:FF:000007">
    <property type="entry name" value="Glutamate 5-kinase"/>
    <property type="match status" value="1"/>
</dbReference>
<dbReference type="UniPathway" id="UPA00098">
    <property type="reaction ID" value="UER00359"/>
</dbReference>
<evidence type="ECO:0000256" key="8">
    <source>
        <dbReference type="HAMAP-Rule" id="MF_00456"/>
    </source>
</evidence>
<keyword evidence="11" id="KW-1185">Reference proteome</keyword>
<dbReference type="InterPro" id="IPR041739">
    <property type="entry name" value="G5K_ProB"/>
</dbReference>
<feature type="binding site" evidence="8">
    <location>
        <position position="165"/>
    </location>
    <ligand>
        <name>substrate</name>
    </ligand>
</feature>
<keyword evidence="5 8" id="KW-0547">Nucleotide-binding</keyword>
<evidence type="ECO:0000256" key="6">
    <source>
        <dbReference type="ARBA" id="ARBA00022777"/>
    </source>
</evidence>
<dbReference type="InterPro" id="IPR036393">
    <property type="entry name" value="AceGlu_kinase-like_sf"/>
</dbReference>
<dbReference type="AlphaFoldDB" id="V9TUG7"/>
<gene>
    <name evidence="8 10" type="primary">proB</name>
    <name evidence="10" type="ORF">P856_580</name>
</gene>
<feature type="binding site" evidence="8">
    <location>
        <position position="25"/>
    </location>
    <ligand>
        <name>ATP</name>
        <dbReference type="ChEBI" id="CHEBI:30616"/>
    </ligand>
</feature>
<comment type="similarity">
    <text evidence="8">Belongs to the glutamate 5-kinase family.</text>
</comment>
<dbReference type="CDD" id="cd21157">
    <property type="entry name" value="PUA_G5K"/>
    <property type="match status" value="1"/>
</dbReference>
<keyword evidence="3 8" id="KW-0641">Proline biosynthesis</keyword>
<evidence type="ECO:0000313" key="11">
    <source>
        <dbReference type="Proteomes" id="UP000018700"/>
    </source>
</evidence>
<sequence>MSTVPVIKFASSPHRIYGSRRVVIKIGSALLVDKKSGLVRTGWMESLAVDLNCLRHAGVEVLIVSSGAIALGCRRLGINHIRSKIKARQPTAAIGQIILAHAYQEVMFRHDITTAQILLSTDNTEQRKLHLYLRSTINDLLALGVVPVINENDTVSTTGFRFGDNDRLGARLAQLANADTLIILSDIDGLYTADPRSNSTAHHIPEVKCITSEIEAMAGDAGSNYTSGGMITKLAAAKIAATIGCRTVISNGLEPNPIYRIDNGARCTWFHEFASSLTTRKRWIASSLDPRGQLILDAGALDALIAGKSLLPAGVIEVVGTFERGDVVTLHAPDGALCGRGLISYASHDARQIAGLKSCEIETILGYCSSDEIVHRNDLVLIACSIPK</sequence>
<protein>
    <recommendedName>
        <fullName evidence="8">Glutamate 5-kinase</fullName>
        <ecNumber evidence="8">2.7.2.11</ecNumber>
    </recommendedName>
    <alternativeName>
        <fullName evidence="8">Gamma-glutamyl kinase</fullName>
        <shortName evidence="8">GK</shortName>
    </alternativeName>
</protein>
<dbReference type="Pfam" id="PF01472">
    <property type="entry name" value="PUA"/>
    <property type="match status" value="1"/>
</dbReference>
<proteinExistence type="inferred from homology"/>
<keyword evidence="1 8" id="KW-0963">Cytoplasm</keyword>
<keyword evidence="7 8" id="KW-0067">ATP-binding</keyword>
<dbReference type="InterPro" id="IPR001048">
    <property type="entry name" value="Asp/Glu/Uridylate_kinase"/>
</dbReference>
<accession>V9TUG7</accession>
<feature type="binding site" evidence="8">
    <location>
        <position position="153"/>
    </location>
    <ligand>
        <name>substrate</name>
    </ligand>
</feature>
<dbReference type="Pfam" id="PF00696">
    <property type="entry name" value="AA_kinase"/>
    <property type="match status" value="1"/>
</dbReference>
<reference evidence="10 11" key="1">
    <citation type="journal article" date="2013" name="PLoS ONE">
        <title>Bacterial endosymbiosis in a chordate host: long-term co-evolution and conservation of secondary metabolism.</title>
        <authorList>
            <person name="Kwan J.C."/>
            <person name="Schmidt E.W."/>
        </authorList>
    </citation>
    <scope>NUCLEOTIDE SEQUENCE [LARGE SCALE GENOMIC DNA]</scope>
    <source>
        <strain evidence="11">faulkneri L5</strain>
    </source>
</reference>
<dbReference type="InterPro" id="IPR005715">
    <property type="entry name" value="Glu_5kinase/COase_Synthase"/>
</dbReference>
<dbReference type="OrthoDB" id="9804434at2"/>
<dbReference type="GO" id="GO:0055129">
    <property type="term" value="P:L-proline biosynthetic process"/>
    <property type="evidence" value="ECO:0007669"/>
    <property type="project" value="UniProtKB-UniRule"/>
</dbReference>
<dbReference type="Gene3D" id="2.30.130.10">
    <property type="entry name" value="PUA domain"/>
    <property type="match status" value="1"/>
</dbReference>
<evidence type="ECO:0000313" key="10">
    <source>
        <dbReference type="EMBL" id="AHC73792.1"/>
    </source>
</evidence>
<dbReference type="GO" id="GO:0004349">
    <property type="term" value="F:glutamate 5-kinase activity"/>
    <property type="evidence" value="ECO:0007669"/>
    <property type="project" value="UniProtKB-UniRule"/>
</dbReference>
<dbReference type="HAMAP" id="MF_00456">
    <property type="entry name" value="ProB"/>
    <property type="match status" value="1"/>
</dbReference>
<dbReference type="CDD" id="cd04242">
    <property type="entry name" value="AAK_G5K_ProB"/>
    <property type="match status" value="1"/>
</dbReference>
<dbReference type="GO" id="GO:0005829">
    <property type="term" value="C:cytosol"/>
    <property type="evidence" value="ECO:0007669"/>
    <property type="project" value="TreeGrafter"/>
</dbReference>
<dbReference type="STRING" id="1401328.P856_580"/>
<dbReference type="HOGENOM" id="CLU_025400_2_0_5"/>
<dbReference type="InterPro" id="IPR036974">
    <property type="entry name" value="PUA_sf"/>
</dbReference>
<feature type="binding site" evidence="8">
    <location>
        <begin position="227"/>
        <end position="233"/>
    </location>
    <ligand>
        <name>ATP</name>
        <dbReference type="ChEBI" id="CHEBI:30616"/>
    </ligand>
</feature>
<dbReference type="GO" id="GO:0003723">
    <property type="term" value="F:RNA binding"/>
    <property type="evidence" value="ECO:0007669"/>
    <property type="project" value="InterPro"/>
</dbReference>
<feature type="domain" description="PUA" evidence="9">
    <location>
        <begin position="292"/>
        <end position="374"/>
    </location>
</feature>
<dbReference type="PIRSF" id="PIRSF000729">
    <property type="entry name" value="GK"/>
    <property type="match status" value="1"/>
</dbReference>
<dbReference type="InterPro" id="IPR001057">
    <property type="entry name" value="Glu/AcGlu_kinase"/>
</dbReference>